<protein>
    <submittedName>
        <fullName evidence="2">WGS project CBMI000000000 data, contig CS3069_c002805</fullName>
    </submittedName>
</protein>
<reference evidence="2" key="1">
    <citation type="submission" date="2013-05" db="EMBL/GenBank/DDBJ databases">
        <title>Draft genome sequences of six wheat associated Fusarium spp. isolates.</title>
        <authorList>
            <person name="Moolhuijzen P.M."/>
            <person name="Manners J.M."/>
            <person name="Wilcox S."/>
            <person name="Bellgard M.I."/>
            <person name="Gardiner D.M."/>
        </authorList>
    </citation>
    <scope>NUCLEOTIDE SEQUENCE</scope>
    <source>
        <strain evidence="2">CS3069</strain>
    </source>
</reference>
<evidence type="ECO:0000256" key="1">
    <source>
        <dbReference type="SAM" id="MobiDB-lite"/>
    </source>
</evidence>
<name>A0A090MJ73_9HYPO</name>
<dbReference type="EMBL" id="CBMI010002803">
    <property type="protein sequence ID" value="CEG05062.1"/>
    <property type="molecule type" value="Genomic_DNA"/>
</dbReference>
<comment type="caution">
    <text evidence="2">The sequence shown here is derived from an EMBL/GenBank/DDBJ whole genome shotgun (WGS) entry which is preliminary data.</text>
</comment>
<gene>
    <name evidence="2" type="ORF">BN850_0091670</name>
</gene>
<dbReference type="AlphaFoldDB" id="A0A090MJ73"/>
<evidence type="ECO:0000313" key="2">
    <source>
        <dbReference type="EMBL" id="CEG05062.1"/>
    </source>
</evidence>
<feature type="compositionally biased region" description="Basic and acidic residues" evidence="1">
    <location>
        <begin position="65"/>
        <end position="77"/>
    </location>
</feature>
<organism evidence="2">
    <name type="scientific">Fusarium clavum</name>
    <dbReference type="NCBI Taxonomy" id="2594811"/>
    <lineage>
        <taxon>Eukaryota</taxon>
        <taxon>Fungi</taxon>
        <taxon>Dikarya</taxon>
        <taxon>Ascomycota</taxon>
        <taxon>Pezizomycotina</taxon>
        <taxon>Sordariomycetes</taxon>
        <taxon>Hypocreomycetidae</taxon>
        <taxon>Hypocreales</taxon>
        <taxon>Nectriaceae</taxon>
        <taxon>Fusarium</taxon>
        <taxon>Fusarium incarnatum-equiseti species complex</taxon>
    </lineage>
</organism>
<proteinExistence type="predicted"/>
<sequence length="92" mass="10037">MSAQAFGGWSPSVLVEFSMLERYLSEGKGQLDVQGRLILGVPAPSEAQRAAEMSQIIAKMSEKLGDLGRGPVTDDSKHHKMTQELNNLPRRG</sequence>
<accession>A0A090MJ73</accession>
<feature type="region of interest" description="Disordered" evidence="1">
    <location>
        <begin position="65"/>
        <end position="92"/>
    </location>
</feature>